<comment type="caution">
    <text evidence="6">The sequence shown here is derived from an EMBL/GenBank/DDBJ whole genome shotgun (WGS) entry which is preliminary data.</text>
</comment>
<keyword evidence="4 5" id="KW-0472">Membrane</keyword>
<evidence type="ECO:0000256" key="5">
    <source>
        <dbReference type="SAM" id="Phobius"/>
    </source>
</evidence>
<feature type="transmembrane region" description="Helical" evidence="5">
    <location>
        <begin position="77"/>
        <end position="97"/>
    </location>
</feature>
<evidence type="ECO:0000313" key="7">
    <source>
        <dbReference type="Proteomes" id="UP000744769"/>
    </source>
</evidence>
<evidence type="ECO:0000313" key="6">
    <source>
        <dbReference type="EMBL" id="NHN55746.1"/>
    </source>
</evidence>
<dbReference type="GO" id="GO:0016020">
    <property type="term" value="C:membrane"/>
    <property type="evidence" value="ECO:0007669"/>
    <property type="project" value="UniProtKB-SubCell"/>
</dbReference>
<evidence type="ECO:0000256" key="3">
    <source>
        <dbReference type="ARBA" id="ARBA00022989"/>
    </source>
</evidence>
<keyword evidence="7" id="KW-1185">Reference proteome</keyword>
<gene>
    <name evidence="6" type="ORF">G9U51_08150</name>
</gene>
<dbReference type="Pfam" id="PF07681">
    <property type="entry name" value="DoxX"/>
    <property type="match status" value="1"/>
</dbReference>
<proteinExistence type="predicted"/>
<accession>A0A967AZ40</accession>
<organism evidence="6 7">
    <name type="scientific">Metallococcus carri</name>
    <dbReference type="NCBI Taxonomy" id="1656884"/>
    <lineage>
        <taxon>Bacteria</taxon>
        <taxon>Bacillati</taxon>
        <taxon>Actinomycetota</taxon>
        <taxon>Actinomycetes</taxon>
        <taxon>Micrococcales</taxon>
        <taxon>Dermacoccaceae</taxon>
        <taxon>Metallococcus</taxon>
    </lineage>
</organism>
<dbReference type="AlphaFoldDB" id="A0A967AZ40"/>
<dbReference type="EMBL" id="JAAOIV010000005">
    <property type="protein sequence ID" value="NHN55746.1"/>
    <property type="molecule type" value="Genomic_DNA"/>
</dbReference>
<keyword evidence="2 5" id="KW-0812">Transmembrane</keyword>
<sequence length="128" mass="13449">MNPLRIPARMLTGSTYALLGYDAATNPGGRVQAAAPTLAAIRQVVPIPNDDELLVRVNGGVMAVGGTMIALGIRPRLAALAVAGALIPTTIAGHAFWKIEDPAQRKMQQTQFVKNMAMLGGLLYAVID</sequence>
<keyword evidence="3 5" id="KW-1133">Transmembrane helix</keyword>
<name>A0A967AZ40_9MICO</name>
<dbReference type="InterPro" id="IPR032808">
    <property type="entry name" value="DoxX"/>
</dbReference>
<comment type="subcellular location">
    <subcellularLocation>
        <location evidence="1">Membrane</location>
        <topology evidence="1">Multi-pass membrane protein</topology>
    </subcellularLocation>
</comment>
<evidence type="ECO:0000256" key="2">
    <source>
        <dbReference type="ARBA" id="ARBA00022692"/>
    </source>
</evidence>
<evidence type="ECO:0000256" key="4">
    <source>
        <dbReference type="ARBA" id="ARBA00023136"/>
    </source>
</evidence>
<reference evidence="6" key="1">
    <citation type="submission" date="2020-03" db="EMBL/GenBank/DDBJ databases">
        <title>Draft sequencing of Calidifontibacter sp. DB0510.</title>
        <authorList>
            <person name="Kim D.-U."/>
        </authorList>
    </citation>
    <scope>NUCLEOTIDE SEQUENCE</scope>
    <source>
        <strain evidence="6">DB0510</strain>
    </source>
</reference>
<protein>
    <submittedName>
        <fullName evidence="6">DoxX family membrane protein</fullName>
    </submittedName>
</protein>
<dbReference type="RefSeq" id="WP_166195861.1">
    <property type="nucleotide sequence ID" value="NZ_JAAOIV010000005.1"/>
</dbReference>
<evidence type="ECO:0000256" key="1">
    <source>
        <dbReference type="ARBA" id="ARBA00004141"/>
    </source>
</evidence>
<dbReference type="Proteomes" id="UP000744769">
    <property type="component" value="Unassembled WGS sequence"/>
</dbReference>